<evidence type="ECO:0000313" key="1">
    <source>
        <dbReference type="EMBL" id="MBA2176102.1"/>
    </source>
</evidence>
<dbReference type="RefSeq" id="WP_181473139.1">
    <property type="nucleotide sequence ID" value="NZ_JACEFG010000003.1"/>
</dbReference>
<protein>
    <recommendedName>
        <fullName evidence="3">DUF4871 domain-containing protein</fullName>
    </recommendedName>
</protein>
<comment type="caution">
    <text evidence="1">The sequence shown here is derived from an EMBL/GenBank/DDBJ whole genome shotgun (WGS) entry which is preliminary data.</text>
</comment>
<evidence type="ECO:0000313" key="2">
    <source>
        <dbReference type="Proteomes" id="UP000571017"/>
    </source>
</evidence>
<reference evidence="1 2" key="1">
    <citation type="journal article" date="2004" name="Extremophiles">
        <title>Halobacillus locisalis sp. nov., a halophilic bacterium isolated from a marine solar saltern of the Yellow Sea in Korea.</title>
        <authorList>
            <person name="Yoon J.H."/>
            <person name="Kang K.H."/>
            <person name="Oh T.K."/>
            <person name="Park Y.H."/>
        </authorList>
    </citation>
    <scope>NUCLEOTIDE SEQUENCE [LARGE SCALE GENOMIC DNA]</scope>
    <source>
        <strain evidence="1 2">KCTC 3788</strain>
    </source>
</reference>
<dbReference type="AlphaFoldDB" id="A0A838CVE2"/>
<dbReference type="Gene3D" id="2.60.40.3830">
    <property type="match status" value="1"/>
</dbReference>
<gene>
    <name evidence="1" type="ORF">H0266_14490</name>
</gene>
<evidence type="ECO:0008006" key="3">
    <source>
        <dbReference type="Google" id="ProtNLM"/>
    </source>
</evidence>
<organism evidence="1 2">
    <name type="scientific">Halobacillus locisalis</name>
    <dbReference type="NCBI Taxonomy" id="220753"/>
    <lineage>
        <taxon>Bacteria</taxon>
        <taxon>Bacillati</taxon>
        <taxon>Bacillota</taxon>
        <taxon>Bacilli</taxon>
        <taxon>Bacillales</taxon>
        <taxon>Bacillaceae</taxon>
        <taxon>Halobacillus</taxon>
    </lineage>
</organism>
<name>A0A838CVE2_9BACI</name>
<sequence>MVLALVISLGVIVKVTGTEQREEKLTLENNLSPWFIVNGNDLIGEERKFGIIDDSFVNLKEEGFRADGESNKYVFYFWGEEEELVGNRYRLVATRENSNEEKVMYEQMISSNNNYEEIPSAQAQSGGRIAFDQSDAGTWLMEVYINGRVFSSFSIEVRS</sequence>
<accession>A0A838CVE2</accession>
<proteinExistence type="predicted"/>
<dbReference type="Proteomes" id="UP000571017">
    <property type="component" value="Unassembled WGS sequence"/>
</dbReference>
<keyword evidence="2" id="KW-1185">Reference proteome</keyword>
<dbReference type="EMBL" id="JACEFG010000003">
    <property type="protein sequence ID" value="MBA2176102.1"/>
    <property type="molecule type" value="Genomic_DNA"/>
</dbReference>